<accession>A0ABP0DSZ4</accession>
<organism evidence="6 7">
    <name type="scientific">Sporothrix epigloea</name>
    <dbReference type="NCBI Taxonomy" id="1892477"/>
    <lineage>
        <taxon>Eukaryota</taxon>
        <taxon>Fungi</taxon>
        <taxon>Dikarya</taxon>
        <taxon>Ascomycota</taxon>
        <taxon>Pezizomycotina</taxon>
        <taxon>Sordariomycetes</taxon>
        <taxon>Sordariomycetidae</taxon>
        <taxon>Ophiostomatales</taxon>
        <taxon>Ophiostomataceae</taxon>
        <taxon>Sporothrix</taxon>
    </lineage>
</organism>
<evidence type="ECO:0000313" key="6">
    <source>
        <dbReference type="EMBL" id="CAK7271425.1"/>
    </source>
</evidence>
<evidence type="ECO:0000313" key="7">
    <source>
        <dbReference type="Proteomes" id="UP001642501"/>
    </source>
</evidence>
<keyword evidence="3" id="KW-0732">Signal</keyword>
<comment type="caution">
    <text evidence="6">The sequence shown here is derived from an EMBL/GenBank/DDBJ whole genome shotgun (WGS) entry which is preliminary data.</text>
</comment>
<dbReference type="Gene3D" id="3.40.50.1820">
    <property type="entry name" value="alpha/beta hydrolase"/>
    <property type="match status" value="2"/>
</dbReference>
<dbReference type="InterPro" id="IPR029058">
    <property type="entry name" value="AB_hydrolase_fold"/>
</dbReference>
<dbReference type="InterPro" id="IPR008758">
    <property type="entry name" value="Peptidase_S28"/>
</dbReference>
<name>A0ABP0DSZ4_9PEZI</name>
<keyword evidence="2" id="KW-0645">Protease</keyword>
<evidence type="ECO:0000256" key="2">
    <source>
        <dbReference type="ARBA" id="ARBA00022670"/>
    </source>
</evidence>
<dbReference type="EMBL" id="CAWUOM010000088">
    <property type="protein sequence ID" value="CAK7271425.1"/>
    <property type="molecule type" value="Genomic_DNA"/>
</dbReference>
<evidence type="ECO:0008006" key="8">
    <source>
        <dbReference type="Google" id="ProtNLM"/>
    </source>
</evidence>
<evidence type="ECO:0000256" key="5">
    <source>
        <dbReference type="ARBA" id="ARBA00023180"/>
    </source>
</evidence>
<reference evidence="6 7" key="1">
    <citation type="submission" date="2024-01" db="EMBL/GenBank/DDBJ databases">
        <authorList>
            <person name="Allen C."/>
            <person name="Tagirdzhanova G."/>
        </authorList>
    </citation>
    <scope>NUCLEOTIDE SEQUENCE [LARGE SCALE GENOMIC DNA]</scope>
    <source>
        <strain evidence="6 7">CBS 573.63</strain>
    </source>
</reference>
<dbReference type="Proteomes" id="UP001642501">
    <property type="component" value="Unassembled WGS sequence"/>
</dbReference>
<dbReference type="Pfam" id="PF05577">
    <property type="entry name" value="Peptidase_S28"/>
    <property type="match status" value="1"/>
</dbReference>
<proteinExistence type="inferred from homology"/>
<evidence type="ECO:0000256" key="1">
    <source>
        <dbReference type="ARBA" id="ARBA00011079"/>
    </source>
</evidence>
<keyword evidence="4" id="KW-0378">Hydrolase</keyword>
<keyword evidence="5" id="KW-0325">Glycoprotein</keyword>
<sequence length="548" mass="60963">MAKGTFSDEVASRVASASYGKSMGYCGHGSPDGSYSGADSSTAPTFGWGSFSQIIDHNNPDFGTFPQRFWYSTEYWAGPGSPVVLATPGEQPGDGWNDTYLTNQRITGYFADHLHGAVVILEHRYWGESSPYDELTVEHMRFLTVDQAMRDMVYFAENWVPPFDTSGKTSPSQAPWVLAGGSYAGALSGWLANLAKHMPESKNHTSPFWAYYATSGVVELLGDFWQYFDVVQQATVPNCTTDLINVMAYVDSILINGTSQDKASLKAPFLLSDLEDADFVYALALGPFSFQDTQFCSNSLFNQSYYNQFCDYIENMWPDSSNALPGKEGVGVAKALEGYASWISTQILPGLCQSWGFDVDLYDTGCLQNLNASSLMYQDLSPDNEDRQWWWLLCNEPLGWFPDVEPAGRPSIVSRLITYDYHLEVCKAQFPDSAGSFGLNLGRTPEEVNRRTGGWLVPPEHTPRLVYTNGEYDPWRPVTVSSPWRPGGPLESSKSMPVFVIPGATHVSDVLAENWDINQDVKDVVDAETAVIVQWVNEFYQEKGIQKR</sequence>
<dbReference type="PANTHER" id="PTHR11010:SF23">
    <property type="entry name" value="SERINE PEPTIDASE"/>
    <property type="match status" value="1"/>
</dbReference>
<protein>
    <recommendedName>
        <fullName evidence="8">Serine peptidase</fullName>
    </recommendedName>
</protein>
<keyword evidence="7" id="KW-1185">Reference proteome</keyword>
<evidence type="ECO:0000256" key="4">
    <source>
        <dbReference type="ARBA" id="ARBA00022801"/>
    </source>
</evidence>
<dbReference type="PANTHER" id="PTHR11010">
    <property type="entry name" value="PROTEASE S28 PRO-X CARBOXYPEPTIDASE-RELATED"/>
    <property type="match status" value="1"/>
</dbReference>
<comment type="similarity">
    <text evidence="1">Belongs to the peptidase S28 family.</text>
</comment>
<gene>
    <name evidence="6" type="ORF">SEPCBS57363_004611</name>
</gene>
<evidence type="ECO:0000256" key="3">
    <source>
        <dbReference type="ARBA" id="ARBA00022729"/>
    </source>
</evidence>
<dbReference type="SUPFAM" id="SSF53474">
    <property type="entry name" value="alpha/beta-Hydrolases"/>
    <property type="match status" value="1"/>
</dbReference>